<organism evidence="2 3">
    <name type="scientific">Trueperella pyogenes</name>
    <dbReference type="NCBI Taxonomy" id="1661"/>
    <lineage>
        <taxon>Bacteria</taxon>
        <taxon>Bacillati</taxon>
        <taxon>Actinomycetota</taxon>
        <taxon>Actinomycetes</taxon>
        <taxon>Actinomycetales</taxon>
        <taxon>Actinomycetaceae</taxon>
        <taxon>Trueperella</taxon>
    </lineage>
</organism>
<accession>A0A3Q9GIV9</accession>
<evidence type="ECO:0000313" key="3">
    <source>
        <dbReference type="Proteomes" id="UP000275951"/>
    </source>
</evidence>
<dbReference type="PROSITE" id="PS50531">
    <property type="entry name" value="HTH_IS21"/>
    <property type="match status" value="1"/>
</dbReference>
<dbReference type="EMBL" id="CP033905">
    <property type="protein sequence ID" value="AZR07017.1"/>
    <property type="molecule type" value="Genomic_DNA"/>
</dbReference>
<feature type="domain" description="HTH IS21-type" evidence="1">
    <location>
        <begin position="5"/>
        <end position="61"/>
    </location>
</feature>
<reference evidence="2 3" key="1">
    <citation type="submission" date="2018-11" db="EMBL/GenBank/DDBJ databases">
        <title>Multidrug-resistant genes are associated with an 42-kb island TGI1 carrying a complex class 1 integron in a Trueperella pyogenes.</title>
        <authorList>
            <person name="Dong W."/>
        </authorList>
    </citation>
    <scope>NUCLEOTIDE SEQUENCE [LARGE SCALE GENOMIC DNA]</scope>
    <source>
        <strain evidence="2 3">TP4</strain>
    </source>
</reference>
<evidence type="ECO:0000259" key="1">
    <source>
        <dbReference type="PROSITE" id="PS50531"/>
    </source>
</evidence>
<protein>
    <recommendedName>
        <fullName evidence="1">HTH IS21-type domain-containing protein</fullName>
    </recommendedName>
</protein>
<dbReference type="InterPro" id="IPR017894">
    <property type="entry name" value="HTH_IS21_transposase_type"/>
</dbReference>
<dbReference type="Gene3D" id="1.10.10.60">
    <property type="entry name" value="Homeodomain-like"/>
    <property type="match status" value="1"/>
</dbReference>
<evidence type="ECO:0000313" key="2">
    <source>
        <dbReference type="EMBL" id="AZR07017.1"/>
    </source>
</evidence>
<name>A0A3Q9GIV9_9ACTO</name>
<dbReference type="Proteomes" id="UP000275951">
    <property type="component" value="Chromosome"/>
</dbReference>
<dbReference type="AlphaFoldDB" id="A0A3Q9GIV9"/>
<sequence length="61" mass="7009">MISMEYWAEIRFLRQQSLSIRAIASQVGCAKKTVERALASNRPPQYRKREGVASAFDAYEE</sequence>
<proteinExistence type="predicted"/>
<dbReference type="RefSeq" id="WP_108726435.1">
    <property type="nucleotide sequence ID" value="NZ_CP029004.1"/>
</dbReference>
<gene>
    <name evidence="2" type="ORF">EBQ10_06705</name>
</gene>